<feature type="domain" description="DUF2089" evidence="1">
    <location>
        <begin position="42"/>
        <end position="87"/>
    </location>
</feature>
<keyword evidence="4" id="KW-1185">Reference proteome</keyword>
<dbReference type="Pfam" id="PF22747">
    <property type="entry name" value="Zn_ribbon_DUF2089"/>
    <property type="match status" value="1"/>
</dbReference>
<name>A0A1M7J367_9FIRM</name>
<dbReference type="RefSeq" id="WP_073287273.1">
    <property type="nucleotide sequence ID" value="NZ_FRCP01000010.1"/>
</dbReference>
<dbReference type="Proteomes" id="UP000184038">
    <property type="component" value="Unassembled WGS sequence"/>
</dbReference>
<dbReference type="EMBL" id="FRCP01000010">
    <property type="protein sequence ID" value="SHM47425.1"/>
    <property type="molecule type" value="Genomic_DNA"/>
</dbReference>
<dbReference type="AlphaFoldDB" id="A0A1M7J367"/>
<evidence type="ECO:0000259" key="2">
    <source>
        <dbReference type="Pfam" id="PF22747"/>
    </source>
</evidence>
<sequence length="243" mass="27198">MHTEIIGHCPICNEKLIATRLTCKHCGLELTNDFSLSKFNYLAYEDLQFIEYYLKCRGNLKELMQQLGLSYPAAKKRLDQVLERLGYSTAYSDTYNIEVIVETLPIYKDESLATKQIKTKLNESKGLADISLTNNKTFTIYYEEFGNGIYASNLPKGNLLTWKAFDSAIELLNKSGGKASKGNAMKSKLGEGHLTLDTVEGYIAHKAYGVALGDSVLRRISALSSILEWCGLCKNGYGYLELK</sequence>
<evidence type="ECO:0000313" key="4">
    <source>
        <dbReference type="Proteomes" id="UP000184038"/>
    </source>
</evidence>
<reference evidence="3 4" key="1">
    <citation type="submission" date="2016-11" db="EMBL/GenBank/DDBJ databases">
        <authorList>
            <person name="Jaros S."/>
            <person name="Januszkiewicz K."/>
            <person name="Wedrychowicz H."/>
        </authorList>
    </citation>
    <scope>NUCLEOTIDE SEQUENCE [LARGE SCALE GENOMIC DNA]</scope>
    <source>
        <strain evidence="3 4">DSM 15930</strain>
    </source>
</reference>
<organism evidence="3 4">
    <name type="scientific">Anaerosporobacter mobilis DSM 15930</name>
    <dbReference type="NCBI Taxonomy" id="1120996"/>
    <lineage>
        <taxon>Bacteria</taxon>
        <taxon>Bacillati</taxon>
        <taxon>Bacillota</taxon>
        <taxon>Clostridia</taxon>
        <taxon>Lachnospirales</taxon>
        <taxon>Lachnospiraceae</taxon>
        <taxon>Anaerosporobacter</taxon>
    </lineage>
</organism>
<evidence type="ECO:0008006" key="5">
    <source>
        <dbReference type="Google" id="ProtNLM"/>
    </source>
</evidence>
<dbReference type="InterPro" id="IPR053957">
    <property type="entry name" value="DUF2089_Zn_ribbon"/>
</dbReference>
<feature type="domain" description="DUF2089" evidence="2">
    <location>
        <begin position="9"/>
        <end position="39"/>
    </location>
</feature>
<evidence type="ECO:0000259" key="1">
    <source>
        <dbReference type="Pfam" id="PF09862"/>
    </source>
</evidence>
<accession>A0A1M7J367</accession>
<gene>
    <name evidence="3" type="ORF">SAMN02746066_02115</name>
</gene>
<dbReference type="STRING" id="1120996.SAMN02746066_02115"/>
<dbReference type="Pfam" id="PF09862">
    <property type="entry name" value="DUF2089"/>
    <property type="match status" value="1"/>
</dbReference>
<dbReference type="OrthoDB" id="9797643at2"/>
<dbReference type="InterPro" id="IPR018658">
    <property type="entry name" value="DUF2089"/>
</dbReference>
<protein>
    <recommendedName>
        <fullName evidence="5">DUF2089 domain-containing protein</fullName>
    </recommendedName>
</protein>
<evidence type="ECO:0000313" key="3">
    <source>
        <dbReference type="EMBL" id="SHM47425.1"/>
    </source>
</evidence>
<proteinExistence type="predicted"/>